<organism evidence="3 4">
    <name type="scientific">Ignavibacterium album (strain DSM 19864 / JCM 16511 / NBRC 101810 / Mat9-16)</name>
    <dbReference type="NCBI Taxonomy" id="945713"/>
    <lineage>
        <taxon>Bacteria</taxon>
        <taxon>Pseudomonadati</taxon>
        <taxon>Ignavibacteriota</taxon>
        <taxon>Ignavibacteria</taxon>
        <taxon>Ignavibacteriales</taxon>
        <taxon>Ignavibacteriaceae</taxon>
        <taxon>Ignavibacterium</taxon>
    </lineage>
</organism>
<evidence type="ECO:0000313" key="3">
    <source>
        <dbReference type="EMBL" id="AFH48067.1"/>
    </source>
</evidence>
<evidence type="ECO:0000256" key="1">
    <source>
        <dbReference type="ARBA" id="ARBA00006226"/>
    </source>
</evidence>
<dbReference type="KEGG" id="ial:IALB_0355"/>
<reference evidence="3 4" key="1">
    <citation type="journal article" date="2012" name="Front. Microbiol.">
        <title>Complete genome of Ignavibacterium album, a metabolically versatile, flagellated, facultative anaerobe from the phylum Chlorobi.</title>
        <authorList>
            <person name="Liu Z."/>
            <person name="Frigaard N.-U."/>
            <person name="Vogl K."/>
            <person name="Iino T."/>
            <person name="Ohkuma M."/>
            <person name="Overmann J."/>
            <person name="Bryant D.A."/>
        </authorList>
    </citation>
    <scope>NUCLEOTIDE SEQUENCE [LARGE SCALE GENOMIC DNA]</scope>
    <source>
        <strain evidence="4">DSM 19864 / JCM 16511 / NBRC 101810 / Mat9-16</strain>
    </source>
</reference>
<sequence length="102" mass="11997">MSPVRYQIKFLPIAEEDFSEIITFIAADNPNAAESLADKIEKSIQLLTENPLMGRKPRDEEIRKLGYRYLIVQNYLVFYVVEDKKIFIHRILHGARNYKILL</sequence>
<accession>I0AGG0</accession>
<evidence type="ECO:0000256" key="2">
    <source>
        <dbReference type="ARBA" id="ARBA00022649"/>
    </source>
</evidence>
<dbReference type="STRING" id="945713.IALB_0355"/>
<name>I0AGG0_IGNAJ</name>
<protein>
    <submittedName>
        <fullName evidence="3">RelE/StbE family addiction module toxin</fullName>
    </submittedName>
</protein>
<dbReference type="Pfam" id="PF05016">
    <property type="entry name" value="ParE_toxin"/>
    <property type="match status" value="1"/>
</dbReference>
<dbReference type="InterPro" id="IPR007712">
    <property type="entry name" value="RelE/ParE_toxin"/>
</dbReference>
<dbReference type="PANTHER" id="PTHR33755">
    <property type="entry name" value="TOXIN PARE1-RELATED"/>
    <property type="match status" value="1"/>
</dbReference>
<gene>
    <name evidence="3" type="ordered locus">IALB_0355</name>
</gene>
<dbReference type="Gene3D" id="3.30.2310.20">
    <property type="entry name" value="RelE-like"/>
    <property type="match status" value="1"/>
</dbReference>
<keyword evidence="2" id="KW-1277">Toxin-antitoxin system</keyword>
<dbReference type="NCBIfam" id="TIGR02385">
    <property type="entry name" value="RelE_StbE"/>
    <property type="match status" value="1"/>
</dbReference>
<dbReference type="HOGENOM" id="CLU_147162_6_0_10"/>
<dbReference type="EMBL" id="CP003418">
    <property type="protein sequence ID" value="AFH48067.1"/>
    <property type="molecule type" value="Genomic_DNA"/>
</dbReference>
<evidence type="ECO:0000313" key="4">
    <source>
        <dbReference type="Proteomes" id="UP000007394"/>
    </source>
</evidence>
<dbReference type="eggNOG" id="COG3668">
    <property type="taxonomic scope" value="Bacteria"/>
</dbReference>
<proteinExistence type="inferred from homology"/>
<dbReference type="Proteomes" id="UP000007394">
    <property type="component" value="Chromosome"/>
</dbReference>
<dbReference type="OrthoDB" id="1098070at2"/>
<dbReference type="RefSeq" id="WP_014559226.1">
    <property type="nucleotide sequence ID" value="NC_017464.1"/>
</dbReference>
<keyword evidence="4" id="KW-1185">Reference proteome</keyword>
<dbReference type="InterPro" id="IPR035093">
    <property type="entry name" value="RelE/ParE_toxin_dom_sf"/>
</dbReference>
<dbReference type="SUPFAM" id="SSF143011">
    <property type="entry name" value="RelE-like"/>
    <property type="match status" value="1"/>
</dbReference>
<dbReference type="InterPro" id="IPR051803">
    <property type="entry name" value="TA_system_RelE-like_toxin"/>
</dbReference>
<dbReference type="AlphaFoldDB" id="I0AGG0"/>
<comment type="similarity">
    <text evidence="1">Belongs to the RelE toxin family.</text>
</comment>